<keyword evidence="8" id="KW-1185">Reference proteome</keyword>
<dbReference type="AlphaFoldDB" id="A0A2D3V7C4"/>
<dbReference type="Pfam" id="PF13177">
    <property type="entry name" value="DNA_pol3_delta2"/>
    <property type="match status" value="1"/>
</dbReference>
<dbReference type="GO" id="GO:0005663">
    <property type="term" value="C:DNA replication factor C complex"/>
    <property type="evidence" value="ECO:0007669"/>
    <property type="project" value="TreeGrafter"/>
</dbReference>
<dbReference type="SMART" id="SM00382">
    <property type="entry name" value="AAA"/>
    <property type="match status" value="1"/>
</dbReference>
<dbReference type="GO" id="GO:0031390">
    <property type="term" value="C:Ctf18 RFC-like complex"/>
    <property type="evidence" value="ECO:0007669"/>
    <property type="project" value="TreeGrafter"/>
</dbReference>
<dbReference type="GO" id="GO:0031391">
    <property type="term" value="C:Elg1 RFC-like complex"/>
    <property type="evidence" value="ECO:0007669"/>
    <property type="project" value="TreeGrafter"/>
</dbReference>
<sequence>MALLVDKHRPRTLETLTYHSSLSDRLQSLATSGDFPHLLIYGPSGAGKKTRISATLRALYGPGVEKIKIDSRVFQTTSNRKLEFNIVSSNYHLEITPSDVGNYDRVVVQDLLKEVAQTQQVDSSAKQKFKVVVINEADALTRDAQASLRRTMEKYSPNLRLILLANSTSNIIAPIRSRCLLVRVSAPTVDEIQEVLGKVGKKEGYASCEGLERKIAGDCGRNLRRALLMFEAVHAQNETVSEKTPIPPPDWEALIEVIARDIIAERSPARILAVRAKLYDLLTHCIPATTILKTLTFKLLPKLDDALKPEIVKWAAFYEHRIRMGSKVIFHLEAFVAKFMRVYEGALMGMDMDDFDD</sequence>
<feature type="domain" description="AAA+ ATPase" evidence="6">
    <location>
        <begin position="34"/>
        <end position="187"/>
    </location>
</feature>
<dbReference type="GeneID" id="35598420"/>
<dbReference type="PANTHER" id="PTHR11669">
    <property type="entry name" value="REPLICATION FACTOR C / DNA POLYMERASE III GAMMA-TAU SUBUNIT"/>
    <property type="match status" value="1"/>
</dbReference>
<dbReference type="FunFam" id="3.40.50.300:FF:000136">
    <property type="entry name" value="Replication factor C subunit 5"/>
    <property type="match status" value="1"/>
</dbReference>
<dbReference type="Gene3D" id="3.40.50.300">
    <property type="entry name" value="P-loop containing nucleotide triphosphate hydrolases"/>
    <property type="match status" value="1"/>
</dbReference>
<name>A0A2D3V7C4_9PEZI</name>
<evidence type="ECO:0000256" key="1">
    <source>
        <dbReference type="ARBA" id="ARBA00004123"/>
    </source>
</evidence>
<gene>
    <name evidence="7" type="ORF">RCC_03213</name>
</gene>
<reference evidence="7 8" key="1">
    <citation type="submission" date="2016-03" db="EMBL/GenBank/DDBJ databases">
        <authorList>
            <person name="Ploux O."/>
        </authorList>
    </citation>
    <scope>NUCLEOTIDE SEQUENCE [LARGE SCALE GENOMIC DNA]</scope>
    <source>
        <strain evidence="7 8">URUG2</strain>
    </source>
</reference>
<evidence type="ECO:0000256" key="4">
    <source>
        <dbReference type="ARBA" id="ARBA00023242"/>
    </source>
</evidence>
<dbReference type="RefSeq" id="XP_023624272.1">
    <property type="nucleotide sequence ID" value="XM_023768504.1"/>
</dbReference>
<dbReference type="Gene3D" id="1.10.8.60">
    <property type="match status" value="1"/>
</dbReference>
<dbReference type="FunFam" id="1.20.272.10:FF:000002">
    <property type="entry name" value="Replication factor C subunit 3"/>
    <property type="match status" value="1"/>
</dbReference>
<keyword evidence="3" id="KW-0235">DNA replication</keyword>
<dbReference type="STRING" id="112498.A0A2D3V7C4"/>
<dbReference type="Gene3D" id="1.20.272.10">
    <property type="match status" value="1"/>
</dbReference>
<dbReference type="PANTHER" id="PTHR11669:SF1">
    <property type="entry name" value="REPLICATION FACTOR C SUBUNIT 3"/>
    <property type="match status" value="1"/>
</dbReference>
<dbReference type="SUPFAM" id="SSF52540">
    <property type="entry name" value="P-loop containing nucleoside triphosphate hydrolases"/>
    <property type="match status" value="1"/>
</dbReference>
<comment type="subcellular location">
    <subcellularLocation>
        <location evidence="1">Nucleus</location>
    </subcellularLocation>
</comment>
<dbReference type="Pfam" id="PF22534">
    <property type="entry name" value="RFC_C"/>
    <property type="match status" value="1"/>
</dbReference>
<evidence type="ECO:0000313" key="8">
    <source>
        <dbReference type="Proteomes" id="UP000225277"/>
    </source>
</evidence>
<evidence type="ECO:0000256" key="3">
    <source>
        <dbReference type="ARBA" id="ARBA00022705"/>
    </source>
</evidence>
<protein>
    <recommendedName>
        <fullName evidence="5">Replication factor C subunit 5</fullName>
    </recommendedName>
</protein>
<evidence type="ECO:0000256" key="2">
    <source>
        <dbReference type="ARBA" id="ARBA00005378"/>
    </source>
</evidence>
<evidence type="ECO:0000256" key="5">
    <source>
        <dbReference type="ARBA" id="ARBA00070185"/>
    </source>
</evidence>
<dbReference type="CDD" id="cd00009">
    <property type="entry name" value="AAA"/>
    <property type="match status" value="1"/>
</dbReference>
<dbReference type="GO" id="GO:0031389">
    <property type="term" value="C:Rad17 RFC-like complex"/>
    <property type="evidence" value="ECO:0007669"/>
    <property type="project" value="TreeGrafter"/>
</dbReference>
<dbReference type="GO" id="GO:0006271">
    <property type="term" value="P:DNA strand elongation involved in DNA replication"/>
    <property type="evidence" value="ECO:0007669"/>
    <property type="project" value="UniProtKB-ARBA"/>
</dbReference>
<dbReference type="GO" id="GO:0006281">
    <property type="term" value="P:DNA repair"/>
    <property type="evidence" value="ECO:0007669"/>
    <property type="project" value="UniProtKB-ARBA"/>
</dbReference>
<evidence type="ECO:0000313" key="7">
    <source>
        <dbReference type="EMBL" id="CZT17379.1"/>
    </source>
</evidence>
<dbReference type="InterPro" id="IPR003593">
    <property type="entry name" value="AAA+_ATPase"/>
</dbReference>
<comment type="similarity">
    <text evidence="2">Belongs to the activator 1 small subunits family.</text>
</comment>
<organism evidence="7 8">
    <name type="scientific">Ramularia collo-cygni</name>
    <dbReference type="NCBI Taxonomy" id="112498"/>
    <lineage>
        <taxon>Eukaryota</taxon>
        <taxon>Fungi</taxon>
        <taxon>Dikarya</taxon>
        <taxon>Ascomycota</taxon>
        <taxon>Pezizomycotina</taxon>
        <taxon>Dothideomycetes</taxon>
        <taxon>Dothideomycetidae</taxon>
        <taxon>Mycosphaerellales</taxon>
        <taxon>Mycosphaerellaceae</taxon>
        <taxon>Ramularia</taxon>
    </lineage>
</organism>
<dbReference type="InterPro" id="IPR027417">
    <property type="entry name" value="P-loop_NTPase"/>
</dbReference>
<dbReference type="GO" id="GO:0003689">
    <property type="term" value="F:DNA clamp loader activity"/>
    <property type="evidence" value="ECO:0007669"/>
    <property type="project" value="TreeGrafter"/>
</dbReference>
<keyword evidence="4" id="KW-0539">Nucleus</keyword>
<proteinExistence type="inferred from homology"/>
<evidence type="ECO:0000259" key="6">
    <source>
        <dbReference type="SMART" id="SM00382"/>
    </source>
</evidence>
<dbReference type="Proteomes" id="UP000225277">
    <property type="component" value="Unassembled WGS sequence"/>
</dbReference>
<dbReference type="InterPro" id="IPR008921">
    <property type="entry name" value="DNA_pol3_clamp-load_cplx_C"/>
</dbReference>
<dbReference type="Pfam" id="PF21960">
    <property type="entry name" value="RCF1-5-like_lid"/>
    <property type="match status" value="1"/>
</dbReference>
<dbReference type="EMBL" id="FJUY01000004">
    <property type="protein sequence ID" value="CZT17379.1"/>
    <property type="molecule type" value="Genomic_DNA"/>
</dbReference>
<accession>A0A2D3V7C4</accession>
<dbReference type="GO" id="GO:0003677">
    <property type="term" value="F:DNA binding"/>
    <property type="evidence" value="ECO:0007669"/>
    <property type="project" value="InterPro"/>
</dbReference>
<dbReference type="FunFam" id="1.10.8.60:FF:000030">
    <property type="entry name" value="replication factor C subunit 3"/>
    <property type="match status" value="1"/>
</dbReference>
<dbReference type="SUPFAM" id="SSF48019">
    <property type="entry name" value="post-AAA+ oligomerization domain-like"/>
    <property type="match status" value="1"/>
</dbReference>
<dbReference type="OrthoDB" id="761538at2759"/>
<dbReference type="InterPro" id="IPR050238">
    <property type="entry name" value="DNA_Rep/Repair_Clamp_Loader"/>
</dbReference>